<name>A0A5M3T521_LIMPL</name>
<dbReference type="Proteomes" id="UP000326169">
    <property type="component" value="Unassembled WGS sequence"/>
</dbReference>
<feature type="compositionally biased region" description="Polar residues" evidence="2">
    <location>
        <begin position="1"/>
        <end position="22"/>
    </location>
</feature>
<organism evidence="4 5">
    <name type="scientific">Limnospira platensis NIES-46</name>
    <dbReference type="NCBI Taxonomy" id="1236695"/>
    <lineage>
        <taxon>Bacteria</taxon>
        <taxon>Bacillati</taxon>
        <taxon>Cyanobacteriota</taxon>
        <taxon>Cyanophyceae</taxon>
        <taxon>Oscillatoriophycideae</taxon>
        <taxon>Oscillatoriales</taxon>
        <taxon>Sirenicapillariaceae</taxon>
        <taxon>Limnospira</taxon>
    </lineage>
</organism>
<dbReference type="EMBL" id="BIMW01000058">
    <property type="protein sequence ID" value="GCE92951.1"/>
    <property type="molecule type" value="Genomic_DNA"/>
</dbReference>
<keyword evidence="1" id="KW-0378">Hydrolase</keyword>
<proteinExistence type="predicted"/>
<feature type="domain" description="Alpha/beta hydrolase fold-3" evidence="3">
    <location>
        <begin position="80"/>
        <end position="286"/>
    </location>
</feature>
<dbReference type="Pfam" id="PF07859">
    <property type="entry name" value="Abhydrolase_3"/>
    <property type="match status" value="1"/>
</dbReference>
<protein>
    <submittedName>
        <fullName evidence="4">Lipase</fullName>
    </submittedName>
</protein>
<keyword evidence="5" id="KW-1185">Reference proteome</keyword>
<dbReference type="RefSeq" id="WP_014275418.1">
    <property type="nucleotide sequence ID" value="NZ_BIMW01000058.1"/>
</dbReference>
<evidence type="ECO:0000313" key="5">
    <source>
        <dbReference type="Proteomes" id="UP000326169"/>
    </source>
</evidence>
<dbReference type="InterPro" id="IPR050300">
    <property type="entry name" value="GDXG_lipolytic_enzyme"/>
</dbReference>
<dbReference type="Gene3D" id="3.40.50.1820">
    <property type="entry name" value="alpha/beta hydrolase"/>
    <property type="match status" value="1"/>
</dbReference>
<dbReference type="GeneID" id="301681907"/>
<accession>A0A5M3T521</accession>
<feature type="region of interest" description="Disordered" evidence="2">
    <location>
        <begin position="1"/>
        <end position="25"/>
    </location>
</feature>
<dbReference type="SUPFAM" id="SSF53474">
    <property type="entry name" value="alpha/beta-Hydrolases"/>
    <property type="match status" value="1"/>
</dbReference>
<dbReference type="PANTHER" id="PTHR48081:SF8">
    <property type="entry name" value="ALPHA_BETA HYDROLASE FOLD-3 DOMAIN-CONTAINING PROTEIN-RELATED"/>
    <property type="match status" value="1"/>
</dbReference>
<evidence type="ECO:0000256" key="2">
    <source>
        <dbReference type="SAM" id="MobiDB-lite"/>
    </source>
</evidence>
<reference evidence="4 5" key="1">
    <citation type="journal article" date="2019" name="J Genomics">
        <title>The Draft Genome of a Hydrogen-producing Cyanobacterium, Arthrospira platensis NIES-46.</title>
        <authorList>
            <person name="Suzuki S."/>
            <person name="Yamaguchi H."/>
            <person name="Kawachi M."/>
        </authorList>
    </citation>
    <scope>NUCLEOTIDE SEQUENCE [LARGE SCALE GENOMIC DNA]</scope>
    <source>
        <strain evidence="4 5">NIES-46</strain>
    </source>
</reference>
<dbReference type="InterPro" id="IPR029058">
    <property type="entry name" value="AB_hydrolase_fold"/>
</dbReference>
<sequence length="314" mass="34406">MNPSVNPETQSFLNHVSASNHPPISAMEPAELRNLNQMFVKASHPPEAIAKVENRTIAGLGGELPIRIYTPKGNQPFPVLVYFHGGGYVIGNLDMVDSICRSLANGAECVVVSVDYRLAPEHPFPAAIEDGLTATEWVFNQAKTYNWDSDRIAVGGESAGGNLAAVVALKRRDKKLAPLVYQLLIYPITQVEIDSESRRLFAENYFLRTDDIRHLCSFYITNPADKNNPYASPLLAEDLSNLPPALIITAELDPLRDEGQAYGDRLKKAGVPVKISCYSGTIHAFINLAKFISQGQEALAECAIELKQGFSHKS</sequence>
<evidence type="ECO:0000313" key="4">
    <source>
        <dbReference type="EMBL" id="GCE92951.1"/>
    </source>
</evidence>
<dbReference type="PANTHER" id="PTHR48081">
    <property type="entry name" value="AB HYDROLASE SUPERFAMILY PROTEIN C4A8.06C"/>
    <property type="match status" value="1"/>
</dbReference>
<evidence type="ECO:0000256" key="1">
    <source>
        <dbReference type="ARBA" id="ARBA00022801"/>
    </source>
</evidence>
<comment type="caution">
    <text evidence="4">The sequence shown here is derived from an EMBL/GenBank/DDBJ whole genome shotgun (WGS) entry which is preliminary data.</text>
</comment>
<gene>
    <name evidence="4" type="ORF">NIES46_09990</name>
</gene>
<evidence type="ECO:0000259" key="3">
    <source>
        <dbReference type="Pfam" id="PF07859"/>
    </source>
</evidence>
<dbReference type="InterPro" id="IPR013094">
    <property type="entry name" value="AB_hydrolase_3"/>
</dbReference>